<evidence type="ECO:0000256" key="3">
    <source>
        <dbReference type="ARBA" id="ARBA00022691"/>
    </source>
</evidence>
<evidence type="ECO:0000256" key="4">
    <source>
        <dbReference type="ARBA" id="ARBA00022884"/>
    </source>
</evidence>
<comment type="caution">
    <text evidence="5">Lacks conserved residue(s) required for the propagation of feature annotation.</text>
</comment>
<dbReference type="InterPro" id="IPR023267">
    <property type="entry name" value="RCMT"/>
</dbReference>
<dbReference type="InterPro" id="IPR029063">
    <property type="entry name" value="SAM-dependent_MTases_sf"/>
</dbReference>
<evidence type="ECO:0000259" key="7">
    <source>
        <dbReference type="PROSITE" id="PS51686"/>
    </source>
</evidence>
<keyword evidence="9" id="KW-1185">Reference proteome</keyword>
<sequence>MCDSSQLSNGTAEGSTGKRRKKASVVNPLSCSDNSVELPSAIRSWIAHIGVNLEEYQHSLYQVASGSKKRYYRLQSNLQSAPDESECAGGQFKPPDASEEQGPHAGCASAGSVESSPAAVSHYRSQSIQDESPKVDVRCSMASTHRVRHPVVRWLRDVKLYACYESIPKEAMGLDAASAAVVDSMRLRDLSHEDGTKWILDMCCAPGGKLLGMVSSLKALCREGVKWKVIGLDVVKRRLDVCASFLKRENPPPGIDVFLVNSRGQDFTEFEGTPLMGCFDRVLVDAECTHEGSLRSVIRTLKYWGSSSLETRLTPEHADGIISNQRELLMHAIRLVRPGGLVIYSTCSLHDEQNELLVSDVLQRFDNVKLQQLPMVYCECCSPPSDRTEKWPARSTEEFLREHCPSRYLPDRSGSGVPKCANSDSPVCVRFSPLEPETDGIFIAAIRKLSE</sequence>
<dbReference type="PANTHER" id="PTHR22807:SF16">
    <property type="entry name" value="SAM-DEPENDENT MTASE RSMB_NOP-TYPE DOMAIN-CONTAINING PROTEIN"/>
    <property type="match status" value="1"/>
</dbReference>
<dbReference type="PANTHER" id="PTHR22807">
    <property type="entry name" value="NOP2 YEAST -RELATED NOL1/NOP2/FMU SUN DOMAIN-CONTAINING"/>
    <property type="match status" value="1"/>
</dbReference>
<evidence type="ECO:0000256" key="5">
    <source>
        <dbReference type="PROSITE-ProRule" id="PRU01023"/>
    </source>
</evidence>
<feature type="region of interest" description="Disordered" evidence="6">
    <location>
        <begin position="81"/>
        <end position="112"/>
    </location>
</feature>
<keyword evidence="2 5" id="KW-0808">Transferase</keyword>
<dbReference type="Gene3D" id="3.40.50.150">
    <property type="entry name" value="Vaccinia Virus protein VP39"/>
    <property type="match status" value="1"/>
</dbReference>
<evidence type="ECO:0000256" key="6">
    <source>
        <dbReference type="SAM" id="MobiDB-lite"/>
    </source>
</evidence>
<dbReference type="CDD" id="cd02440">
    <property type="entry name" value="AdoMet_MTases"/>
    <property type="match status" value="1"/>
</dbReference>
<evidence type="ECO:0000313" key="8">
    <source>
        <dbReference type="EMBL" id="KAK1936013.1"/>
    </source>
</evidence>
<dbReference type="PROSITE" id="PS51686">
    <property type="entry name" value="SAM_MT_RSMB_NOP"/>
    <property type="match status" value="1"/>
</dbReference>
<gene>
    <name evidence="8" type="ORF">X943_000943</name>
</gene>
<dbReference type="Pfam" id="PF01189">
    <property type="entry name" value="Methyltr_RsmB-F"/>
    <property type="match status" value="1"/>
</dbReference>
<dbReference type="InterPro" id="IPR001678">
    <property type="entry name" value="MeTrfase_RsmB-F_NOP2_dom"/>
</dbReference>
<comment type="similarity">
    <text evidence="5">Belongs to the class I-like SAM-binding methyltransferase superfamily. RsmB/NOP family.</text>
</comment>
<dbReference type="GO" id="GO:0003723">
    <property type="term" value="F:RNA binding"/>
    <property type="evidence" value="ECO:0007669"/>
    <property type="project" value="UniProtKB-UniRule"/>
</dbReference>
<feature type="binding site" evidence="5">
    <location>
        <position position="233"/>
    </location>
    <ligand>
        <name>S-adenosyl-L-methionine</name>
        <dbReference type="ChEBI" id="CHEBI:59789"/>
    </ligand>
</feature>
<dbReference type="AlphaFoldDB" id="A0AAD9GCR1"/>
<reference evidence="8" key="2">
    <citation type="submission" date="2021-05" db="EMBL/GenBank/DDBJ databases">
        <authorList>
            <person name="Pain A."/>
        </authorList>
    </citation>
    <scope>NUCLEOTIDE SEQUENCE</scope>
    <source>
        <strain evidence="8">1802A</strain>
    </source>
</reference>
<dbReference type="GO" id="GO:0008173">
    <property type="term" value="F:RNA methyltransferase activity"/>
    <property type="evidence" value="ECO:0007669"/>
    <property type="project" value="InterPro"/>
</dbReference>
<comment type="caution">
    <text evidence="8">The sequence shown here is derived from an EMBL/GenBank/DDBJ whole genome shotgun (WGS) entry which is preliminary data.</text>
</comment>
<keyword evidence="3 5" id="KW-0949">S-adenosyl-L-methionine</keyword>
<dbReference type="GO" id="GO:0001510">
    <property type="term" value="P:RNA methylation"/>
    <property type="evidence" value="ECO:0007669"/>
    <property type="project" value="InterPro"/>
</dbReference>
<dbReference type="InterPro" id="IPR049560">
    <property type="entry name" value="MeTrfase_RsmB-F_NOP2_cat"/>
</dbReference>
<feature type="region of interest" description="Disordered" evidence="6">
    <location>
        <begin position="1"/>
        <end position="26"/>
    </location>
</feature>
<keyword evidence="4 5" id="KW-0694">RNA-binding</keyword>
<protein>
    <recommendedName>
        <fullName evidence="7">SAM-dependent MTase RsmB/NOP-type domain-containing protein</fullName>
    </recommendedName>
</protein>
<organism evidence="8 9">
    <name type="scientific">Babesia divergens</name>
    <dbReference type="NCBI Taxonomy" id="32595"/>
    <lineage>
        <taxon>Eukaryota</taxon>
        <taxon>Sar</taxon>
        <taxon>Alveolata</taxon>
        <taxon>Apicomplexa</taxon>
        <taxon>Aconoidasida</taxon>
        <taxon>Piroplasmida</taxon>
        <taxon>Babesiidae</taxon>
        <taxon>Babesia</taxon>
    </lineage>
</organism>
<reference evidence="8" key="1">
    <citation type="journal article" date="2014" name="Nucleic Acids Res.">
        <title>The evolutionary dynamics of variant antigen genes in Babesia reveal a history of genomic innovation underlying host-parasite interaction.</title>
        <authorList>
            <person name="Jackson A.P."/>
            <person name="Otto T.D."/>
            <person name="Darby A."/>
            <person name="Ramaprasad A."/>
            <person name="Xia D."/>
            <person name="Echaide I.E."/>
            <person name="Farber M."/>
            <person name="Gahlot S."/>
            <person name="Gamble J."/>
            <person name="Gupta D."/>
            <person name="Gupta Y."/>
            <person name="Jackson L."/>
            <person name="Malandrin L."/>
            <person name="Malas T.B."/>
            <person name="Moussa E."/>
            <person name="Nair M."/>
            <person name="Reid A.J."/>
            <person name="Sanders M."/>
            <person name="Sharma J."/>
            <person name="Tracey A."/>
            <person name="Quail M.A."/>
            <person name="Weir W."/>
            <person name="Wastling J.M."/>
            <person name="Hall N."/>
            <person name="Willadsen P."/>
            <person name="Lingelbach K."/>
            <person name="Shiels B."/>
            <person name="Tait A."/>
            <person name="Berriman M."/>
            <person name="Allred D.R."/>
            <person name="Pain A."/>
        </authorList>
    </citation>
    <scope>NUCLEOTIDE SEQUENCE</scope>
    <source>
        <strain evidence="8">1802A</strain>
    </source>
</reference>
<name>A0AAD9GCR1_BABDI</name>
<feature type="domain" description="SAM-dependent MTase RsmB/NOP-type" evidence="7">
    <location>
        <begin position="199"/>
        <end position="449"/>
    </location>
</feature>
<keyword evidence="1 5" id="KW-0489">Methyltransferase</keyword>
<dbReference type="Proteomes" id="UP001195914">
    <property type="component" value="Unassembled WGS sequence"/>
</dbReference>
<dbReference type="EMBL" id="JAHBMH010000044">
    <property type="protein sequence ID" value="KAK1936013.1"/>
    <property type="molecule type" value="Genomic_DNA"/>
</dbReference>
<feature type="binding site" evidence="5">
    <location>
        <begin position="203"/>
        <end position="209"/>
    </location>
    <ligand>
        <name>S-adenosyl-L-methionine</name>
        <dbReference type="ChEBI" id="CHEBI:59789"/>
    </ligand>
</feature>
<evidence type="ECO:0000313" key="9">
    <source>
        <dbReference type="Proteomes" id="UP001195914"/>
    </source>
</evidence>
<proteinExistence type="inferred from homology"/>
<accession>A0AAD9GCR1</accession>
<feature type="active site" description="Nucleophile" evidence="5">
    <location>
        <position position="347"/>
    </location>
</feature>
<dbReference type="SUPFAM" id="SSF53335">
    <property type="entry name" value="S-adenosyl-L-methionine-dependent methyltransferases"/>
    <property type="match status" value="1"/>
</dbReference>
<feature type="compositionally biased region" description="Polar residues" evidence="6">
    <location>
        <begin position="1"/>
        <end position="14"/>
    </location>
</feature>
<evidence type="ECO:0000256" key="1">
    <source>
        <dbReference type="ARBA" id="ARBA00022603"/>
    </source>
</evidence>
<dbReference type="PRINTS" id="PR02008">
    <property type="entry name" value="RCMTFAMILY"/>
</dbReference>
<evidence type="ECO:0000256" key="2">
    <source>
        <dbReference type="ARBA" id="ARBA00022679"/>
    </source>
</evidence>
<feature type="binding site" evidence="5">
    <location>
        <position position="285"/>
    </location>
    <ligand>
        <name>S-adenosyl-L-methionine</name>
        <dbReference type="ChEBI" id="CHEBI:59789"/>
    </ligand>
</feature>